<evidence type="ECO:0000256" key="1">
    <source>
        <dbReference type="ARBA" id="ARBA00022741"/>
    </source>
</evidence>
<keyword evidence="8" id="KW-1185">Reference proteome</keyword>
<dbReference type="Gene3D" id="3.40.50.300">
    <property type="entry name" value="P-loop containing nucleotide triphosphate hydrolases"/>
    <property type="match status" value="1"/>
</dbReference>
<dbReference type="InterPro" id="IPR057342">
    <property type="entry name" value="DEXDc_RapA"/>
</dbReference>
<gene>
    <name evidence="7" type="ORF">METHB2_450019</name>
</gene>
<comment type="caution">
    <text evidence="7">The sequence shown here is derived from an EMBL/GenBank/DDBJ whole genome shotgun (WGS) entry which is preliminary data.</text>
</comment>
<evidence type="ECO:0000256" key="2">
    <source>
        <dbReference type="ARBA" id="ARBA00022801"/>
    </source>
</evidence>
<evidence type="ECO:0000259" key="5">
    <source>
        <dbReference type="PROSITE" id="PS51192"/>
    </source>
</evidence>
<evidence type="ECO:0000313" key="7">
    <source>
        <dbReference type="EMBL" id="CAA9891604.1"/>
    </source>
</evidence>
<sequence length="960" mass="110001">MTHSTIAPGTRIELRDEEWLVRRVDLTISGGQQLTCIGLSELVKDKEAIFLTELDNNSTFRTRINVLKPEDTEFVQDQSDGFIDSRLYLEALLRESPPTDNKLYLGHRAAMDIVPYQMQPTLQALNQPRQRILIADAVGLGKTLEAGILVSELMRRGKGKRLLVVAVKSMLTQFQKEFWNRFTIPLTRLDSVGIQRVRNQIPSNHNPFFYFDKAIVSMDSLKQGIEYRNYLENAYWDIIVIDEAHNVAERSASSQRARLARLLSTRSDTLIMLSATPHDGRAKSFASLLNMLDATAIANTEDYSKDDYAEKGLVIRRFKKDIIGQLKREFKERKTQQIKAQASASEQAAFAYLTEIQFAKLDQIRSAGLLFKTTLTKALFSSPMACRQTIKNRLKTLEQKLEAAYQNDRDQLICLDDLLAKINADNFSKYQCLLKTITHQQNGLVWKPNDSKDRIVIFTERIETLRFLQQCLLLDLKLKENQIEVLYGSLSDTEQQRIVEDFGQENKPVRLLLCSDVASEGINLHFLSHRMIHFDIPWSLMVFQQRNGRIDRYGQEYLPHIIYLMTDCANDVIKGDNRILEVLIEKDEQAIKNIGDPSVFMGVYDSIAEEMITAQAIENGVAADDFDQQLESKAEAFDLFAEDWFATETQAADDPLRETGTVPSLFSSDFDYLAKGIQRLAEKERRDRITQFAANAKQQRIEFTAPASLEQRFKHLSKEIWPTNGQFILSSEKTAIEAAIKESRQSEQSWPVVHYLWEQHPVFQWLNNKVASGLKRQQAPVIVAADKLVEGEAIYITYSLIANQKGQPLIQCWLGIGFINGQFNTIDDLESVLKRTGLTQGLPNSGETSNALNQLKAQLPEVVKQTKQQMSLYRKAFEQENRPKLNAQLEKLQTLEHKHFAQLDLFIETSEQLAAIKEKRYQEESKAIRSRFEEYRQWIQETMNTEEQPYIQIVAAIVQA</sequence>
<dbReference type="PANTHER" id="PTHR45766:SF6">
    <property type="entry name" value="SWI_SNF-RELATED MATRIX-ASSOCIATED ACTIN-DEPENDENT REGULATOR OF CHROMATIN SUBFAMILY A-LIKE PROTEIN 1"/>
    <property type="match status" value="1"/>
</dbReference>
<dbReference type="InterPro" id="IPR038718">
    <property type="entry name" value="SNF2-like_sf"/>
</dbReference>
<dbReference type="CDD" id="cd18011">
    <property type="entry name" value="DEXDc_RapA"/>
    <property type="match status" value="1"/>
</dbReference>
<dbReference type="SMART" id="SM00490">
    <property type="entry name" value="HELICc"/>
    <property type="match status" value="1"/>
</dbReference>
<protein>
    <submittedName>
        <fullName evidence="7">RNA polymerase-associated protein RapA</fullName>
    </submittedName>
</protein>
<dbReference type="CDD" id="cd18793">
    <property type="entry name" value="SF2_C_SNF"/>
    <property type="match status" value="1"/>
</dbReference>
<dbReference type="InterPro" id="IPR000330">
    <property type="entry name" value="SNF2_N"/>
</dbReference>
<feature type="domain" description="Helicase ATP-binding" evidence="5">
    <location>
        <begin position="123"/>
        <end position="295"/>
    </location>
</feature>
<dbReference type="Proteomes" id="UP000494216">
    <property type="component" value="Unassembled WGS sequence"/>
</dbReference>
<keyword evidence="3" id="KW-0347">Helicase</keyword>
<dbReference type="AlphaFoldDB" id="A0A8S0X8W7"/>
<dbReference type="InterPro" id="IPR001650">
    <property type="entry name" value="Helicase_C-like"/>
</dbReference>
<keyword evidence="4" id="KW-0067">ATP-binding</keyword>
<dbReference type="Pfam" id="PF00176">
    <property type="entry name" value="SNF2-rel_dom"/>
    <property type="match status" value="1"/>
</dbReference>
<dbReference type="Gene3D" id="3.40.50.10810">
    <property type="entry name" value="Tandem AAA-ATPase domain"/>
    <property type="match status" value="1"/>
</dbReference>
<dbReference type="PROSITE" id="PS51192">
    <property type="entry name" value="HELICASE_ATP_BIND_1"/>
    <property type="match status" value="1"/>
</dbReference>
<dbReference type="SMART" id="SM00487">
    <property type="entry name" value="DEXDc"/>
    <property type="match status" value="1"/>
</dbReference>
<keyword evidence="2" id="KW-0378">Hydrolase</keyword>
<dbReference type="SUPFAM" id="SSF52540">
    <property type="entry name" value="P-loop containing nucleoside triphosphate hydrolases"/>
    <property type="match status" value="2"/>
</dbReference>
<feature type="domain" description="Helicase C-terminal" evidence="6">
    <location>
        <begin position="440"/>
        <end position="598"/>
    </location>
</feature>
<evidence type="ECO:0000259" key="6">
    <source>
        <dbReference type="PROSITE" id="PS51194"/>
    </source>
</evidence>
<dbReference type="PANTHER" id="PTHR45766">
    <property type="entry name" value="DNA ANNEALING HELICASE AND ENDONUCLEASE ZRANB3 FAMILY MEMBER"/>
    <property type="match status" value="1"/>
</dbReference>
<dbReference type="GO" id="GO:0004386">
    <property type="term" value="F:helicase activity"/>
    <property type="evidence" value="ECO:0007669"/>
    <property type="project" value="UniProtKB-KW"/>
</dbReference>
<dbReference type="InterPro" id="IPR049730">
    <property type="entry name" value="SNF2/RAD54-like_C"/>
</dbReference>
<dbReference type="InterPro" id="IPR014001">
    <property type="entry name" value="Helicase_ATP-bd"/>
</dbReference>
<dbReference type="InterPro" id="IPR027417">
    <property type="entry name" value="P-loop_NTPase"/>
</dbReference>
<organism evidence="7 8">
    <name type="scientific">Candidatus Methylobacter favarea</name>
    <dbReference type="NCBI Taxonomy" id="2707345"/>
    <lineage>
        <taxon>Bacteria</taxon>
        <taxon>Pseudomonadati</taxon>
        <taxon>Pseudomonadota</taxon>
        <taxon>Gammaproteobacteria</taxon>
        <taxon>Methylococcales</taxon>
        <taxon>Methylococcaceae</taxon>
        <taxon>Methylobacter</taxon>
    </lineage>
</organism>
<reference evidence="7 8" key="1">
    <citation type="submission" date="2020-02" db="EMBL/GenBank/DDBJ databases">
        <authorList>
            <person name="Hogendoorn C."/>
        </authorList>
    </citation>
    <scope>NUCLEOTIDE SEQUENCE [LARGE SCALE GENOMIC DNA]</scope>
    <source>
        <strain evidence="7">METHB21</strain>
    </source>
</reference>
<keyword evidence="1" id="KW-0547">Nucleotide-binding</keyword>
<evidence type="ECO:0000313" key="8">
    <source>
        <dbReference type="Proteomes" id="UP000494216"/>
    </source>
</evidence>
<dbReference type="Pfam" id="PF00271">
    <property type="entry name" value="Helicase_C"/>
    <property type="match status" value="1"/>
</dbReference>
<proteinExistence type="predicted"/>
<dbReference type="PROSITE" id="PS51194">
    <property type="entry name" value="HELICASE_CTER"/>
    <property type="match status" value="1"/>
</dbReference>
<dbReference type="RefSeq" id="WP_174626452.1">
    <property type="nucleotide sequence ID" value="NZ_CADCXN010000075.1"/>
</dbReference>
<name>A0A8S0X8W7_9GAMM</name>
<dbReference type="GO" id="GO:0016787">
    <property type="term" value="F:hydrolase activity"/>
    <property type="evidence" value="ECO:0007669"/>
    <property type="project" value="UniProtKB-KW"/>
</dbReference>
<evidence type="ECO:0000256" key="3">
    <source>
        <dbReference type="ARBA" id="ARBA00022806"/>
    </source>
</evidence>
<evidence type="ECO:0000256" key="4">
    <source>
        <dbReference type="ARBA" id="ARBA00022840"/>
    </source>
</evidence>
<dbReference type="GO" id="GO:0005524">
    <property type="term" value="F:ATP binding"/>
    <property type="evidence" value="ECO:0007669"/>
    <property type="project" value="UniProtKB-KW"/>
</dbReference>
<dbReference type="EMBL" id="CADCXN010000075">
    <property type="protein sequence ID" value="CAA9891604.1"/>
    <property type="molecule type" value="Genomic_DNA"/>
</dbReference>
<accession>A0A8S0X8W7</accession>